<dbReference type="GO" id="GO:0046872">
    <property type="term" value="F:metal ion binding"/>
    <property type="evidence" value="ECO:0007669"/>
    <property type="project" value="UniProtKB-KW"/>
</dbReference>
<dbReference type="EC" id="2.7.7.7" evidence="11"/>
<dbReference type="SUPFAM" id="SSF52540">
    <property type="entry name" value="P-loop containing nucleoside triphosphate hydrolases"/>
    <property type="match status" value="1"/>
</dbReference>
<evidence type="ECO:0000256" key="6">
    <source>
        <dbReference type="ARBA" id="ARBA00022741"/>
    </source>
</evidence>
<dbReference type="Proteomes" id="UP000192132">
    <property type="component" value="Unassembled WGS sequence"/>
</dbReference>
<dbReference type="AlphaFoldDB" id="A0A1S8CYA7"/>
<gene>
    <name evidence="11" type="primary">dnaX</name>
    <name evidence="14" type="ORF">BKE30_00525</name>
</gene>
<organism evidence="14 15">
    <name type="scientific">Alkanindiges hydrocarboniclasticus</name>
    <dbReference type="NCBI Taxonomy" id="1907941"/>
    <lineage>
        <taxon>Bacteria</taxon>
        <taxon>Pseudomonadati</taxon>
        <taxon>Pseudomonadota</taxon>
        <taxon>Gammaproteobacteria</taxon>
        <taxon>Moraxellales</taxon>
        <taxon>Moraxellaceae</taxon>
        <taxon>Alkanindiges</taxon>
    </lineage>
</organism>
<dbReference type="InterPro" id="IPR008921">
    <property type="entry name" value="DNA_pol3_clamp-load_cplx_C"/>
</dbReference>
<dbReference type="RefSeq" id="WP_076876711.1">
    <property type="nucleotide sequence ID" value="NZ_MLCN01000001.1"/>
</dbReference>
<evidence type="ECO:0000256" key="4">
    <source>
        <dbReference type="ARBA" id="ARBA00022705"/>
    </source>
</evidence>
<evidence type="ECO:0000256" key="7">
    <source>
        <dbReference type="ARBA" id="ARBA00022833"/>
    </source>
</evidence>
<dbReference type="NCBIfam" id="TIGR02397">
    <property type="entry name" value="dnaX_nterm"/>
    <property type="match status" value="1"/>
</dbReference>
<feature type="region of interest" description="Disordered" evidence="12">
    <location>
        <begin position="540"/>
        <end position="593"/>
    </location>
</feature>
<reference evidence="14 15" key="1">
    <citation type="submission" date="2016-10" db="EMBL/GenBank/DDBJ databases">
        <title>Draft Genome sequence of Alkanindiges sp. strain H1.</title>
        <authorList>
            <person name="Subhash Y."/>
            <person name="Lee S."/>
        </authorList>
    </citation>
    <scope>NUCLEOTIDE SEQUENCE [LARGE SCALE GENOMIC DNA]</scope>
    <source>
        <strain evidence="14 15">H1</strain>
    </source>
</reference>
<evidence type="ECO:0000256" key="2">
    <source>
        <dbReference type="ARBA" id="ARBA00022679"/>
    </source>
</evidence>
<sequence length="735" mass="81755">MYQVLARKYRPRNFNQLVGQTHVSRALTSALERNRLHHAYLFTGTRGVGKTTIARILSKCLNCETGITATPCEVCATCTAINQGRFIDLIEIDAASRTKVEDTRELLDNVPYAPTQGRYKVYLIDEVHMLSTHSFNALLKTLEEPPEHVKFLLATTDPQKLPVTVLSRCLQFTLRPLQQQEIHDHLHDILDQEQIGYDDQALWQLAEAAQGSLRDALSLTDQAIAFGQGQLQGSDVQDMLGLLDKGQIVLLLQSIYENNGQQVSQILQNLANQAVDLKAVLDQLITLLHQLALLQVLPQVPLQGTQEYQNQLRYLAGQIDATDVQLYYQIALQGRQDLKLAVSLQQGFDMCILRMLAFKPLGHNAQILEHSSSGAVVTQQPPKLAVSNSNLAVPQPIQAVPDHQAIEESFVLADESSEPVAALQRFESGNQSETAQELVATGELILDDRLENASLENQFIENQPVENDLRIQDEFFNHQPDTVDIQSTTTAKQENLAVDLFGQPIVPAMPDQQTTGIALAEPLSPAITVQNADLISIPPNAVEGQSENKQAGNEQSFEPVITSKPVTAPNSVDNQSSEISAVDSRQVDTDNRPGQLLPQQILQHRAVELTGQWNIEKWECWLREAEITPAIRNLAQHGLIRGEIGQAASFLISPEHRLMATELFDGLIAALKQQWPDSRLELVFESIDEPLPLQLKAIRREKALQQADYLLRHEPIIQPLIEQFAASLSNVTLKE</sequence>
<dbReference type="Gene3D" id="3.40.50.300">
    <property type="entry name" value="P-loop containing nucleotide triphosphate hydrolases"/>
    <property type="match status" value="1"/>
</dbReference>
<evidence type="ECO:0000256" key="9">
    <source>
        <dbReference type="ARBA" id="ARBA00022932"/>
    </source>
</evidence>
<dbReference type="PANTHER" id="PTHR11669">
    <property type="entry name" value="REPLICATION FACTOR C / DNA POLYMERASE III GAMMA-TAU SUBUNIT"/>
    <property type="match status" value="1"/>
</dbReference>
<dbReference type="Pfam" id="PF13177">
    <property type="entry name" value="DNA_pol3_delta2"/>
    <property type="match status" value="1"/>
</dbReference>
<dbReference type="FunFam" id="1.10.8.60:FF:000013">
    <property type="entry name" value="DNA polymerase III subunit gamma/tau"/>
    <property type="match status" value="1"/>
</dbReference>
<keyword evidence="7" id="KW-0862">Zinc</keyword>
<dbReference type="GO" id="GO:0009360">
    <property type="term" value="C:DNA polymerase III complex"/>
    <property type="evidence" value="ECO:0007669"/>
    <property type="project" value="InterPro"/>
</dbReference>
<dbReference type="PANTHER" id="PTHR11669:SF0">
    <property type="entry name" value="PROTEIN STICHEL-LIKE 2"/>
    <property type="match status" value="1"/>
</dbReference>
<feature type="domain" description="AAA+ ATPase" evidence="13">
    <location>
        <begin position="36"/>
        <end position="177"/>
    </location>
</feature>
<protein>
    <recommendedName>
        <fullName evidence="11">DNA polymerase III subunit gamma/tau</fullName>
        <ecNumber evidence="11">2.7.7.7</ecNumber>
    </recommendedName>
</protein>
<keyword evidence="2 11" id="KW-0808">Transferase</keyword>
<accession>A0A1S8CYA7</accession>
<keyword evidence="15" id="KW-1185">Reference proteome</keyword>
<dbReference type="NCBIfam" id="NF004046">
    <property type="entry name" value="PRK05563.1"/>
    <property type="match status" value="1"/>
</dbReference>
<keyword evidence="4 11" id="KW-0235">DNA replication</keyword>
<comment type="function">
    <text evidence="11">DNA polymerase III is a complex, multichain enzyme responsible for most of the replicative synthesis in bacteria. This DNA polymerase also exhibits 3' to 5' exonuclease activity.</text>
</comment>
<evidence type="ECO:0000256" key="10">
    <source>
        <dbReference type="ARBA" id="ARBA00049244"/>
    </source>
</evidence>
<evidence type="ECO:0000256" key="3">
    <source>
        <dbReference type="ARBA" id="ARBA00022695"/>
    </source>
</evidence>
<evidence type="ECO:0000313" key="14">
    <source>
        <dbReference type="EMBL" id="ONG42324.1"/>
    </source>
</evidence>
<evidence type="ECO:0000256" key="11">
    <source>
        <dbReference type="RuleBase" id="RU364063"/>
    </source>
</evidence>
<keyword evidence="5" id="KW-0479">Metal-binding</keyword>
<comment type="caution">
    <text evidence="14">The sequence shown here is derived from an EMBL/GenBank/DDBJ whole genome shotgun (WGS) entry which is preliminary data.</text>
</comment>
<dbReference type="EMBL" id="MLCN01000001">
    <property type="protein sequence ID" value="ONG42324.1"/>
    <property type="molecule type" value="Genomic_DNA"/>
</dbReference>
<evidence type="ECO:0000256" key="8">
    <source>
        <dbReference type="ARBA" id="ARBA00022840"/>
    </source>
</evidence>
<dbReference type="PRINTS" id="PR00300">
    <property type="entry name" value="CLPPROTEASEA"/>
</dbReference>
<dbReference type="InterPro" id="IPR003593">
    <property type="entry name" value="AAA+_ATPase"/>
</dbReference>
<dbReference type="STRING" id="1907941.BKE30_00525"/>
<dbReference type="FunFam" id="3.40.50.300:FF:000014">
    <property type="entry name" value="DNA polymerase III subunit gamma/tau"/>
    <property type="match status" value="1"/>
</dbReference>
<comment type="subunit">
    <text evidence="11">DNA polymerase III contains a core (composed of alpha, epsilon and theta chains) that associates with a tau subunit. This core dimerizes to form the POLIII' complex. PolIII' associates with the gamma complex (composed of gamma, delta, delta', psi and chi chains) and with the beta chain to form the complete DNA polymerase III complex.</text>
</comment>
<dbReference type="CDD" id="cd18137">
    <property type="entry name" value="HLD_clamp_pol_III_gamma_tau"/>
    <property type="match status" value="1"/>
</dbReference>
<dbReference type="InterPro" id="IPR027417">
    <property type="entry name" value="P-loop_NTPase"/>
</dbReference>
<evidence type="ECO:0000313" key="15">
    <source>
        <dbReference type="Proteomes" id="UP000192132"/>
    </source>
</evidence>
<keyword evidence="8 11" id="KW-0067">ATP-binding</keyword>
<evidence type="ECO:0000259" key="13">
    <source>
        <dbReference type="SMART" id="SM00382"/>
    </source>
</evidence>
<comment type="catalytic activity">
    <reaction evidence="10 11">
        <text>DNA(n) + a 2'-deoxyribonucleoside 5'-triphosphate = DNA(n+1) + diphosphate</text>
        <dbReference type="Rhea" id="RHEA:22508"/>
        <dbReference type="Rhea" id="RHEA-COMP:17339"/>
        <dbReference type="Rhea" id="RHEA-COMP:17340"/>
        <dbReference type="ChEBI" id="CHEBI:33019"/>
        <dbReference type="ChEBI" id="CHEBI:61560"/>
        <dbReference type="ChEBI" id="CHEBI:173112"/>
        <dbReference type="EC" id="2.7.7.7"/>
    </reaction>
</comment>
<keyword evidence="6 11" id="KW-0547">Nucleotide-binding</keyword>
<evidence type="ECO:0000256" key="12">
    <source>
        <dbReference type="SAM" id="MobiDB-lite"/>
    </source>
</evidence>
<dbReference type="SUPFAM" id="SSF48019">
    <property type="entry name" value="post-AAA+ oligomerization domain-like"/>
    <property type="match status" value="1"/>
</dbReference>
<dbReference type="SMART" id="SM00382">
    <property type="entry name" value="AAA"/>
    <property type="match status" value="1"/>
</dbReference>
<dbReference type="InterPro" id="IPR022754">
    <property type="entry name" value="DNA_pol_III_gamma-3"/>
</dbReference>
<evidence type="ECO:0000256" key="5">
    <source>
        <dbReference type="ARBA" id="ARBA00022723"/>
    </source>
</evidence>
<dbReference type="CDD" id="cd00009">
    <property type="entry name" value="AAA"/>
    <property type="match status" value="1"/>
</dbReference>
<keyword evidence="9 11" id="KW-0239">DNA-directed DNA polymerase</keyword>
<dbReference type="NCBIfam" id="NF005942">
    <property type="entry name" value="PRK07994.1"/>
    <property type="match status" value="1"/>
</dbReference>
<keyword evidence="3 11" id="KW-0548">Nucleotidyltransferase</keyword>
<proteinExistence type="inferred from homology"/>
<dbReference type="GO" id="GO:0003677">
    <property type="term" value="F:DNA binding"/>
    <property type="evidence" value="ECO:0007669"/>
    <property type="project" value="InterPro"/>
</dbReference>
<dbReference type="FunFam" id="1.20.272.10:FF:000003">
    <property type="entry name" value="DNA polymerase III subunit gamma/tau"/>
    <property type="match status" value="1"/>
</dbReference>
<feature type="compositionally biased region" description="Polar residues" evidence="12">
    <location>
        <begin position="564"/>
        <end position="579"/>
    </location>
</feature>
<dbReference type="Gene3D" id="1.20.272.10">
    <property type="match status" value="1"/>
</dbReference>
<dbReference type="InterPro" id="IPR050238">
    <property type="entry name" value="DNA_Rep/Repair_Clamp_Loader"/>
</dbReference>
<dbReference type="OrthoDB" id="9810148at2"/>
<dbReference type="Gene3D" id="1.10.8.60">
    <property type="match status" value="1"/>
</dbReference>
<dbReference type="InterPro" id="IPR045085">
    <property type="entry name" value="HLD_clamp_pol_III_gamma_tau"/>
</dbReference>
<dbReference type="InterPro" id="IPR001270">
    <property type="entry name" value="ClpA/B"/>
</dbReference>
<dbReference type="Pfam" id="PF22608">
    <property type="entry name" value="DNAX_ATPase_lid"/>
    <property type="match status" value="1"/>
</dbReference>
<name>A0A1S8CYA7_9GAMM</name>
<feature type="compositionally biased region" description="Polar residues" evidence="12">
    <location>
        <begin position="543"/>
        <end position="556"/>
    </location>
</feature>
<dbReference type="Pfam" id="PF12169">
    <property type="entry name" value="DNA_pol3_gamma3"/>
    <property type="match status" value="1"/>
</dbReference>
<evidence type="ECO:0000256" key="1">
    <source>
        <dbReference type="ARBA" id="ARBA00006360"/>
    </source>
</evidence>
<dbReference type="GO" id="GO:0003887">
    <property type="term" value="F:DNA-directed DNA polymerase activity"/>
    <property type="evidence" value="ECO:0007669"/>
    <property type="project" value="UniProtKB-KW"/>
</dbReference>
<comment type="similarity">
    <text evidence="1 11">Belongs to the DnaX/STICHEL family.</text>
</comment>
<dbReference type="GO" id="GO:0006261">
    <property type="term" value="P:DNA-templated DNA replication"/>
    <property type="evidence" value="ECO:0007669"/>
    <property type="project" value="TreeGrafter"/>
</dbReference>
<dbReference type="InterPro" id="IPR012763">
    <property type="entry name" value="DNA_pol_III_sug/sutau_N"/>
</dbReference>
<dbReference type="GO" id="GO:0005524">
    <property type="term" value="F:ATP binding"/>
    <property type="evidence" value="ECO:0007669"/>
    <property type="project" value="UniProtKB-KW"/>
</dbReference>